<name>A0AAI8YF63_9PEZI</name>
<evidence type="ECO:0000256" key="1">
    <source>
        <dbReference type="SAM" id="SignalP"/>
    </source>
</evidence>
<keyword evidence="3" id="KW-1185">Reference proteome</keyword>
<dbReference type="AlphaFoldDB" id="A0AAI8YF63"/>
<dbReference type="Proteomes" id="UP001295740">
    <property type="component" value="Unassembled WGS sequence"/>
</dbReference>
<evidence type="ECO:0000313" key="2">
    <source>
        <dbReference type="EMBL" id="CAJ2505038.1"/>
    </source>
</evidence>
<evidence type="ECO:0000313" key="3">
    <source>
        <dbReference type="Proteomes" id="UP001295740"/>
    </source>
</evidence>
<accession>A0AAI8YF63</accession>
<comment type="caution">
    <text evidence="2">The sequence shown here is derived from an EMBL/GenBank/DDBJ whole genome shotgun (WGS) entry which is preliminary data.</text>
</comment>
<protein>
    <submittedName>
        <fullName evidence="2">Uu.00g124320.m01.CDS01</fullName>
    </submittedName>
</protein>
<proteinExistence type="predicted"/>
<sequence length="182" mass="20059">MSSLLVTVLMVSSALCSVLEIFHHSDAALARRHEWYNNLENLKELGKICRNSDDKRSLLVARGPPAGYTNVEVGDIKTARSGRLWTENLVSCIGIAMIGDQHDGNKDNQILAHLVYVAVPDTGNFDTSDGAKKSMEEIINGLMGALKDETELQPKLGNHANEGSMQIDADLVVKVYGNRWYF</sequence>
<feature type="signal peptide" evidence="1">
    <location>
        <begin position="1"/>
        <end position="16"/>
    </location>
</feature>
<keyword evidence="1" id="KW-0732">Signal</keyword>
<dbReference type="EMBL" id="CAUWAG010000007">
    <property type="protein sequence ID" value="CAJ2505038.1"/>
    <property type="molecule type" value="Genomic_DNA"/>
</dbReference>
<feature type="chain" id="PRO_5042515715" evidence="1">
    <location>
        <begin position="17"/>
        <end position="182"/>
    </location>
</feature>
<organism evidence="2 3">
    <name type="scientific">Anthostomella pinea</name>
    <dbReference type="NCBI Taxonomy" id="933095"/>
    <lineage>
        <taxon>Eukaryota</taxon>
        <taxon>Fungi</taxon>
        <taxon>Dikarya</taxon>
        <taxon>Ascomycota</taxon>
        <taxon>Pezizomycotina</taxon>
        <taxon>Sordariomycetes</taxon>
        <taxon>Xylariomycetidae</taxon>
        <taxon>Xylariales</taxon>
        <taxon>Xylariaceae</taxon>
        <taxon>Anthostomella</taxon>
    </lineage>
</organism>
<gene>
    <name evidence="2" type="ORF">KHLLAP_LOCUS5506</name>
</gene>
<reference evidence="2" key="1">
    <citation type="submission" date="2023-10" db="EMBL/GenBank/DDBJ databases">
        <authorList>
            <person name="Hackl T."/>
        </authorList>
    </citation>
    <scope>NUCLEOTIDE SEQUENCE</scope>
</reference>